<organism evidence="3 4">
    <name type="scientific">Pseudomonas quercus</name>
    <dbReference type="NCBI Taxonomy" id="2722792"/>
    <lineage>
        <taxon>Bacteria</taxon>
        <taxon>Pseudomonadati</taxon>
        <taxon>Pseudomonadota</taxon>
        <taxon>Gammaproteobacteria</taxon>
        <taxon>Pseudomonadales</taxon>
        <taxon>Pseudomonadaceae</taxon>
        <taxon>Pseudomonas</taxon>
    </lineage>
</organism>
<dbReference type="Proteomes" id="UP000746535">
    <property type="component" value="Unassembled WGS sequence"/>
</dbReference>
<keyword evidence="4" id="KW-1185">Reference proteome</keyword>
<keyword evidence="2" id="KW-0812">Transmembrane</keyword>
<proteinExistence type="predicted"/>
<evidence type="ECO:0000256" key="1">
    <source>
        <dbReference type="SAM" id="MobiDB-lite"/>
    </source>
</evidence>
<protein>
    <submittedName>
        <fullName evidence="3">Uncharacterized protein</fullName>
    </submittedName>
</protein>
<dbReference type="RefSeq" id="WP_168081993.1">
    <property type="nucleotide sequence ID" value="NZ_JAAVJI010000002.1"/>
</dbReference>
<keyword evidence="2" id="KW-1133">Transmembrane helix</keyword>
<evidence type="ECO:0000313" key="4">
    <source>
        <dbReference type="Proteomes" id="UP000746535"/>
    </source>
</evidence>
<sequence length="93" mass="9977">MRISASINNPLALIAVLAATTEASALVSLPLLDHQNQTVFVWFLVLFPPFLTALFFITLNFNRQALTGNSVADTSPQASPASPAQEQPPTNQV</sequence>
<feature type="transmembrane region" description="Helical" evidence="2">
    <location>
        <begin position="39"/>
        <end position="59"/>
    </location>
</feature>
<dbReference type="EMBL" id="JAAVJI010000002">
    <property type="protein sequence ID" value="NJP00136.1"/>
    <property type="molecule type" value="Genomic_DNA"/>
</dbReference>
<reference evidence="3 4" key="1">
    <citation type="submission" date="2020-03" db="EMBL/GenBank/DDBJ databases">
        <authorList>
            <person name="Wang L."/>
            <person name="He N."/>
            <person name="Li Y."/>
            <person name="Fang Y."/>
            <person name="Zhang F."/>
        </authorList>
    </citation>
    <scope>NUCLEOTIDE SEQUENCE [LARGE SCALE GENOMIC DNA]</scope>
    <source>
        <strain evidence="4">hsmgli-8</strain>
    </source>
</reference>
<name>A0ABX0Y9Y2_9PSED</name>
<comment type="caution">
    <text evidence="3">The sequence shown here is derived from an EMBL/GenBank/DDBJ whole genome shotgun (WGS) entry which is preliminary data.</text>
</comment>
<accession>A0ABX0Y9Y2</accession>
<evidence type="ECO:0000256" key="2">
    <source>
        <dbReference type="SAM" id="Phobius"/>
    </source>
</evidence>
<keyword evidence="2" id="KW-0472">Membrane</keyword>
<evidence type="ECO:0000313" key="3">
    <source>
        <dbReference type="EMBL" id="NJP00136.1"/>
    </source>
</evidence>
<feature type="compositionally biased region" description="Low complexity" evidence="1">
    <location>
        <begin position="75"/>
        <end position="93"/>
    </location>
</feature>
<feature type="region of interest" description="Disordered" evidence="1">
    <location>
        <begin position="70"/>
        <end position="93"/>
    </location>
</feature>
<gene>
    <name evidence="3" type="ORF">HBH25_04595</name>
</gene>